<dbReference type="AlphaFoldDB" id="A0A0V1KUH5"/>
<evidence type="ECO:0000313" key="2">
    <source>
        <dbReference type="Proteomes" id="UP000054721"/>
    </source>
</evidence>
<protein>
    <submittedName>
        <fullName evidence="1">Uncharacterized protein</fullName>
    </submittedName>
</protein>
<organism evidence="1 2">
    <name type="scientific">Trichinella nativa</name>
    <dbReference type="NCBI Taxonomy" id="6335"/>
    <lineage>
        <taxon>Eukaryota</taxon>
        <taxon>Metazoa</taxon>
        <taxon>Ecdysozoa</taxon>
        <taxon>Nematoda</taxon>
        <taxon>Enoplea</taxon>
        <taxon>Dorylaimia</taxon>
        <taxon>Trichinellida</taxon>
        <taxon>Trichinellidae</taxon>
        <taxon>Trichinella</taxon>
    </lineage>
</organism>
<name>A0A0V1KUH5_9BILA</name>
<sequence>MQNATASSDVANSMAMEMLLKGSELHFRKKNCTSNLLGAPTDESTFPPIARVEFNFPNVDVVGATLRSSFGWHENSCTSCFYMLFWHSVNQANRRYANISFDRWQRCRPNVHVVVLDIFSSVLFSENVLSFTKIPCEIEDLEIEIQLLVCWLWCEVDQFIYI</sequence>
<accession>A0A0V1KUH5</accession>
<gene>
    <name evidence="1" type="ORF">T02_7108</name>
</gene>
<proteinExistence type="predicted"/>
<reference evidence="1 2" key="1">
    <citation type="submission" date="2015-05" db="EMBL/GenBank/DDBJ databases">
        <title>Evolution of Trichinella species and genotypes.</title>
        <authorList>
            <person name="Korhonen P.K."/>
            <person name="Edoardo P."/>
            <person name="Giuseppe L.R."/>
            <person name="Gasser R.B."/>
        </authorList>
    </citation>
    <scope>NUCLEOTIDE SEQUENCE [LARGE SCALE GENOMIC DNA]</scope>
    <source>
        <strain evidence="1">ISS10</strain>
    </source>
</reference>
<keyword evidence="2" id="KW-1185">Reference proteome</keyword>
<comment type="caution">
    <text evidence="1">The sequence shown here is derived from an EMBL/GenBank/DDBJ whole genome shotgun (WGS) entry which is preliminary data.</text>
</comment>
<dbReference type="Proteomes" id="UP000054721">
    <property type="component" value="Unassembled WGS sequence"/>
</dbReference>
<evidence type="ECO:0000313" key="1">
    <source>
        <dbReference type="EMBL" id="KRZ50970.1"/>
    </source>
</evidence>
<dbReference type="EMBL" id="JYDW01000243">
    <property type="protein sequence ID" value="KRZ50970.1"/>
    <property type="molecule type" value="Genomic_DNA"/>
</dbReference>